<accession>A0A806FL77</accession>
<protein>
    <submittedName>
        <fullName evidence="2">Uncharacterized protein</fullName>
    </submittedName>
</protein>
<evidence type="ECO:0000313" key="3">
    <source>
        <dbReference type="Proteomes" id="UP000008394"/>
    </source>
</evidence>
<evidence type="ECO:0000313" key="2">
    <source>
        <dbReference type="EMBL" id="AEK29744.1"/>
    </source>
</evidence>
<reference evidence="2 3" key="1">
    <citation type="journal article" date="2011" name="J. Bacteriol.">
        <title>Genome Sequence of the Probiotic Strain Bifidobacterium animalis subsp. lactis CNCM I-2494.</title>
        <authorList>
            <person name="Chervaux C."/>
            <person name="Grimaldi C."/>
            <person name="Bolotin A."/>
            <person name="Quinquis B."/>
            <person name="Legrain-Raspaud S."/>
            <person name="van Hylckama Vlieg J.E."/>
            <person name="Denariaz G."/>
            <person name="Smokvina T."/>
        </authorList>
    </citation>
    <scope>NUCLEOTIDE SEQUENCE [LARGE SCALE GENOMIC DNA]</scope>
    <source>
        <strain evidence="2 3">CNCM I-2494</strain>
    </source>
</reference>
<gene>
    <name evidence="2" type="ORF">BALAC2494_01721</name>
</gene>
<dbReference type="Proteomes" id="UP000008394">
    <property type="component" value="Chromosome"/>
</dbReference>
<organism evidence="2 3">
    <name type="scientific">Bifidobacterium animalis subsp. lactis CNCM I-2494</name>
    <dbReference type="NCBI Taxonomy" id="1042403"/>
    <lineage>
        <taxon>Bacteria</taxon>
        <taxon>Bacillati</taxon>
        <taxon>Actinomycetota</taxon>
        <taxon>Actinomycetes</taxon>
        <taxon>Bifidobacteriales</taxon>
        <taxon>Bifidobacteriaceae</taxon>
        <taxon>Bifidobacterium</taxon>
    </lineage>
</organism>
<name>A0A806FL77_BIFAN</name>
<evidence type="ECO:0000256" key="1">
    <source>
        <dbReference type="SAM" id="MobiDB-lite"/>
    </source>
</evidence>
<feature type="region of interest" description="Disordered" evidence="1">
    <location>
        <begin position="83"/>
        <end position="102"/>
    </location>
</feature>
<sequence>MRDDEIVVGVGVRRGAGMREPVGARNRERCIERQVHKPDERIHRLERTVRFECEEVDGEHAHHNQREHLCAERDHLLRRHPELRSRRDEEMHGGQRERVGEHEAAQQCRRLHTAQNARTATPQHDDAGDEADLVHEERPKAHGMPCRRCADEAQRSNGQSPDSCKISHVPILPAHLPSVLCTPHTPLPFCVKRDTQASDLSLFTQQEAERAERTSSPHE</sequence>
<dbReference type="EMBL" id="CP002915">
    <property type="protein sequence ID" value="AEK29744.1"/>
    <property type="molecule type" value="Genomic_DNA"/>
</dbReference>
<proteinExistence type="predicted"/>
<dbReference type="AlphaFoldDB" id="A0A806FL77"/>
<dbReference type="KEGG" id="bnm:BALAC2494_01721"/>